<dbReference type="Proteomes" id="UP001605036">
    <property type="component" value="Unassembled WGS sequence"/>
</dbReference>
<proteinExistence type="predicted"/>
<sequence length="309" mass="33941">MVEVFDQGKPSQPLQLKVIIYLDSKNVYYSGTDALVPMFDISNNCVKFMNSRTGEVIPDKDPLPGDFVKEPFVMIPTVTVNFLYNPHLEGHGSKRMETTLEVEFCIEGDISDQDTFGWYPDKLRLSFMCASAHEVRRENTQVLSKTVSQTASISSGKENLSLDLKGKSREGSAGYVTIVTVQGKQSSKEESSTGEISNQGLSAQVEALSLKDGNLSILNVSRPAEVAYLATILASLHSLDVWNRVHRAYLQQSSGMMSNVSIGVKGDWVIKEDGNNSGTSNTSEGSNGKFCKYSFICQRISSYVVVTES</sequence>
<dbReference type="EMBL" id="JBHFFA010000004">
    <property type="protein sequence ID" value="KAL2630566.1"/>
    <property type="molecule type" value="Genomic_DNA"/>
</dbReference>
<dbReference type="AlphaFoldDB" id="A0ABD1YIF0"/>
<name>A0ABD1YIF0_9MARC</name>
<comment type="caution">
    <text evidence="1">The sequence shown here is derived from an EMBL/GenBank/DDBJ whole genome shotgun (WGS) entry which is preliminary data.</text>
</comment>
<keyword evidence="2" id="KW-1185">Reference proteome</keyword>
<evidence type="ECO:0000313" key="1">
    <source>
        <dbReference type="EMBL" id="KAL2630566.1"/>
    </source>
</evidence>
<accession>A0ABD1YIF0</accession>
<reference evidence="1 2" key="1">
    <citation type="submission" date="2024-09" db="EMBL/GenBank/DDBJ databases">
        <title>Chromosome-scale assembly of Riccia fluitans.</title>
        <authorList>
            <person name="Paukszto L."/>
            <person name="Sawicki J."/>
            <person name="Karawczyk K."/>
            <person name="Piernik-Szablinska J."/>
            <person name="Szczecinska M."/>
            <person name="Mazdziarz M."/>
        </authorList>
    </citation>
    <scope>NUCLEOTIDE SEQUENCE [LARGE SCALE GENOMIC DNA]</scope>
    <source>
        <strain evidence="1">Rf_01</strain>
        <tissue evidence="1">Aerial parts of the thallus</tissue>
    </source>
</reference>
<gene>
    <name evidence="1" type="ORF">R1flu_015252</name>
</gene>
<evidence type="ECO:0000313" key="2">
    <source>
        <dbReference type="Proteomes" id="UP001605036"/>
    </source>
</evidence>
<organism evidence="1 2">
    <name type="scientific">Riccia fluitans</name>
    <dbReference type="NCBI Taxonomy" id="41844"/>
    <lineage>
        <taxon>Eukaryota</taxon>
        <taxon>Viridiplantae</taxon>
        <taxon>Streptophyta</taxon>
        <taxon>Embryophyta</taxon>
        <taxon>Marchantiophyta</taxon>
        <taxon>Marchantiopsida</taxon>
        <taxon>Marchantiidae</taxon>
        <taxon>Marchantiales</taxon>
        <taxon>Ricciaceae</taxon>
        <taxon>Riccia</taxon>
    </lineage>
</organism>
<protein>
    <submittedName>
        <fullName evidence="1">Uncharacterized protein</fullName>
    </submittedName>
</protein>